<dbReference type="Proteomes" id="UP000239485">
    <property type="component" value="Unassembled WGS sequence"/>
</dbReference>
<organism evidence="1 2">
    <name type="scientific">Kineococcus xinjiangensis</name>
    <dbReference type="NCBI Taxonomy" id="512762"/>
    <lineage>
        <taxon>Bacteria</taxon>
        <taxon>Bacillati</taxon>
        <taxon>Actinomycetota</taxon>
        <taxon>Actinomycetes</taxon>
        <taxon>Kineosporiales</taxon>
        <taxon>Kineosporiaceae</taxon>
        <taxon>Kineococcus</taxon>
    </lineage>
</organism>
<comment type="caution">
    <text evidence="1">The sequence shown here is derived from an EMBL/GenBank/DDBJ whole genome shotgun (WGS) entry which is preliminary data.</text>
</comment>
<evidence type="ECO:0008006" key="3">
    <source>
        <dbReference type="Google" id="ProtNLM"/>
    </source>
</evidence>
<evidence type="ECO:0000313" key="2">
    <source>
        <dbReference type="Proteomes" id="UP000239485"/>
    </source>
</evidence>
<name>A0A2S6IPK3_9ACTN</name>
<dbReference type="EMBL" id="PTJD01000005">
    <property type="protein sequence ID" value="PPK96173.1"/>
    <property type="molecule type" value="Genomic_DNA"/>
</dbReference>
<accession>A0A2S6IPK3</accession>
<keyword evidence="2" id="KW-1185">Reference proteome</keyword>
<evidence type="ECO:0000313" key="1">
    <source>
        <dbReference type="EMBL" id="PPK96173.1"/>
    </source>
</evidence>
<dbReference type="AlphaFoldDB" id="A0A2S6IPK3"/>
<protein>
    <recommendedName>
        <fullName evidence="3">Acetone carboxylase</fullName>
    </recommendedName>
</protein>
<proteinExistence type="predicted"/>
<gene>
    <name evidence="1" type="ORF">CLV92_105275</name>
</gene>
<sequence length="100" mass="11267">MRVETTPQRDLPSPHLAHELTRPAAVAHTGGHEPPSDLVCSARGCRAHADFGLRWNNPSLHTPERRKTWLACTAHRQHLSDFLTLRGFLRETVAAEQLRC</sequence>
<reference evidence="1 2" key="1">
    <citation type="submission" date="2018-02" db="EMBL/GenBank/DDBJ databases">
        <title>Genomic Encyclopedia of Archaeal and Bacterial Type Strains, Phase II (KMG-II): from individual species to whole genera.</title>
        <authorList>
            <person name="Goeker M."/>
        </authorList>
    </citation>
    <scope>NUCLEOTIDE SEQUENCE [LARGE SCALE GENOMIC DNA]</scope>
    <source>
        <strain evidence="1 2">DSM 22857</strain>
    </source>
</reference>